<reference evidence="2 3" key="1">
    <citation type="journal article" date="2010" name="PLoS ONE">
        <title>The complete genome of Propionibacterium freudenreichii CIRM-BIA1, a hardy actinobacterium with food and probiotic applications.</title>
        <authorList>
            <person name="Falentin H."/>
            <person name="Deutsch S.M."/>
            <person name="Jan G."/>
            <person name="Loux V."/>
            <person name="Thierry A."/>
            <person name="Parayre S."/>
            <person name="Maillard M.B."/>
            <person name="Dherbecourt J."/>
            <person name="Cousin F.J."/>
            <person name="Jardin J."/>
            <person name="Siguier P."/>
            <person name="Couloux A."/>
            <person name="Barbe V."/>
            <person name="Vacherie B."/>
            <person name="Wincker P."/>
            <person name="Gibrat J.F."/>
            <person name="Gaillardin C."/>
            <person name="Lortal S."/>
        </authorList>
    </citation>
    <scope>NUCLEOTIDE SEQUENCE [LARGE SCALE GENOMIC DNA]</scope>
    <source>
        <strain evidence="3">ATCC 9614 / DSM 4902 / CIP 103027 / NCIMB 8099 / CIRM-BIA1</strain>
    </source>
</reference>
<evidence type="ECO:0000313" key="3">
    <source>
        <dbReference type="Proteomes" id="UP000000936"/>
    </source>
</evidence>
<dbReference type="EMBL" id="FN806773">
    <property type="protein sequence ID" value="CBL57680.1"/>
    <property type="molecule type" value="Genomic_DNA"/>
</dbReference>
<proteinExistence type="predicted"/>
<keyword evidence="3" id="KW-1185">Reference proteome</keyword>
<dbReference type="KEGG" id="pfr:PFREUD_21780"/>
<evidence type="ECO:0000313" key="2">
    <source>
        <dbReference type="EMBL" id="CBL57680.1"/>
    </source>
</evidence>
<name>D7GGL9_PROFC</name>
<gene>
    <name evidence="2" type="ordered locus">PFREUD_21780</name>
</gene>
<accession>D7GGL9</accession>
<feature type="compositionally biased region" description="Basic and acidic residues" evidence="1">
    <location>
        <begin position="26"/>
        <end position="35"/>
    </location>
</feature>
<dbReference type="AlphaFoldDB" id="D7GGL9"/>
<sequence length="55" mass="5975">MGLIVRPTDPADPTDSTGPTALPAMMRRETHHEHFPGQLRAGPWATGRGRVLEGQ</sequence>
<protein>
    <submittedName>
        <fullName evidence="2">Uncharacterized protein</fullName>
    </submittedName>
</protein>
<feature type="region of interest" description="Disordered" evidence="1">
    <location>
        <begin position="1"/>
        <end position="55"/>
    </location>
</feature>
<organism evidence="2 3">
    <name type="scientific">Propionibacterium freudenreichii subsp. shermanii (strain ATCC 9614 / DSM 4902 / CIP 103027 / NCIMB 8099 / CIRM-BIA1)</name>
    <dbReference type="NCBI Taxonomy" id="754252"/>
    <lineage>
        <taxon>Bacteria</taxon>
        <taxon>Bacillati</taxon>
        <taxon>Actinomycetota</taxon>
        <taxon>Actinomycetes</taxon>
        <taxon>Propionibacteriales</taxon>
        <taxon>Propionibacteriaceae</taxon>
        <taxon>Propionibacterium</taxon>
    </lineage>
</organism>
<dbReference type="Proteomes" id="UP000000936">
    <property type="component" value="Chromosome"/>
</dbReference>
<evidence type="ECO:0000256" key="1">
    <source>
        <dbReference type="SAM" id="MobiDB-lite"/>
    </source>
</evidence>
<dbReference type="HOGENOM" id="CLU_3028708_0_0_11"/>